<dbReference type="InterPro" id="IPR017850">
    <property type="entry name" value="Alkaline_phosphatase_core_sf"/>
</dbReference>
<dbReference type="Proteomes" id="UP000445144">
    <property type="component" value="Unassembled WGS sequence"/>
</dbReference>
<evidence type="ECO:0000256" key="1">
    <source>
        <dbReference type="ARBA" id="ARBA00022801"/>
    </source>
</evidence>
<dbReference type="PANTHER" id="PTHR31956">
    <property type="entry name" value="NON-SPECIFIC PHOSPHOLIPASE C4-RELATED"/>
    <property type="match status" value="1"/>
</dbReference>
<dbReference type="EC" id="3.1.4.3" evidence="3"/>
<dbReference type="Pfam" id="PF05506">
    <property type="entry name" value="PLipase_C_C"/>
    <property type="match status" value="1"/>
</dbReference>
<dbReference type="PANTHER" id="PTHR31956:SF1">
    <property type="entry name" value="NON-SPECIFIC PHOSPHOLIPASE C1"/>
    <property type="match status" value="1"/>
</dbReference>
<dbReference type="AlphaFoldDB" id="A0A6N4XB97"/>
<feature type="domain" description="Bacterial phospholipase C C-terminal" evidence="2">
    <location>
        <begin position="654"/>
        <end position="734"/>
    </location>
</feature>
<dbReference type="NCBIfam" id="TIGR03396">
    <property type="entry name" value="PC_PLC"/>
    <property type="match status" value="1"/>
</dbReference>
<keyword evidence="1 3" id="KW-0378">Hydrolase</keyword>
<protein>
    <submittedName>
        <fullName evidence="3">Non-hemolytic phospholipase C</fullName>
        <ecNumber evidence="3">3.1.4.3</ecNumber>
    </submittedName>
</protein>
<dbReference type="InterPro" id="IPR017767">
    <property type="entry name" value="PC-PLC"/>
</dbReference>
<proteinExistence type="predicted"/>
<dbReference type="GO" id="GO:0016042">
    <property type="term" value="P:lipid catabolic process"/>
    <property type="evidence" value="ECO:0007669"/>
    <property type="project" value="InterPro"/>
</dbReference>
<dbReference type="EMBL" id="CACVBR010000069">
    <property type="protein sequence ID" value="CAA7197571.1"/>
    <property type="molecule type" value="Genomic_DNA"/>
</dbReference>
<accession>A0A6N4XB97</accession>
<dbReference type="InterPro" id="IPR007312">
    <property type="entry name" value="Phosphoesterase"/>
</dbReference>
<organism evidence="3 4">
    <name type="scientific">Chryseobacterium potabilaquae</name>
    <dbReference type="NCBI Taxonomy" id="2675057"/>
    <lineage>
        <taxon>Bacteria</taxon>
        <taxon>Pseudomonadati</taxon>
        <taxon>Bacteroidota</taxon>
        <taxon>Flavobacteriia</taxon>
        <taxon>Flavobacteriales</taxon>
        <taxon>Weeksellaceae</taxon>
        <taxon>Chryseobacterium group</taxon>
        <taxon>Chryseobacterium</taxon>
    </lineage>
</organism>
<evidence type="ECO:0000259" key="2">
    <source>
        <dbReference type="Pfam" id="PF05506"/>
    </source>
</evidence>
<sequence length="830" mass="96287">MIEILIILKLVLFKMHNGYNYIIVLLIIKVARKLDLYCGFILYNAFDMNRRDFLEKSSLLLAGLGTSSILHPSILKALSIEPIAESTFYDAEHVVILMQENRSFDHAFGSLKGVRGFLDKRAFTKQDGHSVFFQKNNHGKYAAPERLDLQNTKSTWMSSLPHSWENQQKAFNKGKYDHWVQAKASENKDYQDLPLTLGYYNREDLPFYYQLADAFTIFDQYFSSSLTGTTPNRLFFWSGTLREQQSGKVKPNIYNENIDYDEARQAKWKTFPEILEEQNVSWKIYQNEISLPKGMSGEQESWLGNFTDNPIEYFSKFNVKFSKGYYQHIPNMIDALKNEIEKNPDHKQKLEKKIAELLDDQKKYTPENYSKLSQAEKNLHEKAFTTNVKDPDYGELEIGKDENGERLVVPKGDVLFEFRNDVENKTLPLVSWLVAPERFSDHPGSPWYGAWYISEVLNILTQDPETWKKTIFIINYDENDGYFDHVLPFAPPVNPTQSVDLNGKEGAEYVNKKQEYMSKHPLEHYEKVEGTIGLGYRVPMIIASPWTKGGFVNSEVSDHTSILQFLEKFIQQKLNKNVTLDNISDWRRAICGDLTSAFGSSQNTIFPQMNYINQKDYAKTINSAKNKPVPSLNWYLEKDLNSTLLEIQERGAKPSNPLPYNYHVNLEEGKINMINLNETGIPLLIYDRTQFANDKFYFSYALYSKQELSHIVNLDGNYNYEVFGPNGFYRNFKGIQTPKHHVLLINNTLKNEIEFIFKSDQITNDPVIVEDLYEKKTKEISLNHPQQCLSINLNKTKGWYDVKINIGKHIWHFAGRIETGKTSISDPHWI</sequence>
<dbReference type="InterPro" id="IPR008475">
    <property type="entry name" value="PLipase_C_C"/>
</dbReference>
<evidence type="ECO:0000313" key="4">
    <source>
        <dbReference type="Proteomes" id="UP000445144"/>
    </source>
</evidence>
<evidence type="ECO:0000313" key="3">
    <source>
        <dbReference type="EMBL" id="CAA7197571.1"/>
    </source>
</evidence>
<reference evidence="3 4" key="1">
    <citation type="submission" date="2020-01" db="EMBL/GenBank/DDBJ databases">
        <authorList>
            <person name="Rodrigo-Torres L."/>
            <person name="Arahal R. D."/>
            <person name="Lucena T."/>
        </authorList>
    </citation>
    <scope>NUCLEOTIDE SEQUENCE [LARGE SCALE GENOMIC DNA]</scope>
    <source>
        <strain evidence="3 4">CECT 9293</strain>
    </source>
</reference>
<dbReference type="GO" id="GO:0034480">
    <property type="term" value="F:phosphatidylcholine phospholipase C activity"/>
    <property type="evidence" value="ECO:0007669"/>
    <property type="project" value="UniProtKB-EC"/>
</dbReference>
<keyword evidence="4" id="KW-1185">Reference proteome</keyword>
<name>A0A6N4XB97_9FLAO</name>
<dbReference type="Pfam" id="PF04185">
    <property type="entry name" value="Phosphoesterase"/>
    <property type="match status" value="2"/>
</dbReference>
<dbReference type="Gene3D" id="3.40.720.10">
    <property type="entry name" value="Alkaline Phosphatase, subunit A"/>
    <property type="match status" value="2"/>
</dbReference>
<gene>
    <name evidence="3" type="primary">plcN</name>
    <name evidence="3" type="ORF">CHRY9293_03638</name>
</gene>